<dbReference type="InterPro" id="IPR036822">
    <property type="entry name" value="CutC-like_dom_sf"/>
</dbReference>
<dbReference type="Gene3D" id="3.20.20.380">
    <property type="entry name" value="Copper homeostasis (CutC) domain"/>
    <property type="match status" value="1"/>
</dbReference>
<evidence type="ECO:0000313" key="3">
    <source>
        <dbReference type="EMBL" id="KAA9040984.1"/>
    </source>
</evidence>
<organism evidence="3 4">
    <name type="scientific">Ginsengibacter hankyongi</name>
    <dbReference type="NCBI Taxonomy" id="2607284"/>
    <lineage>
        <taxon>Bacteria</taxon>
        <taxon>Pseudomonadati</taxon>
        <taxon>Bacteroidota</taxon>
        <taxon>Chitinophagia</taxon>
        <taxon>Chitinophagales</taxon>
        <taxon>Chitinophagaceae</taxon>
        <taxon>Ginsengibacter</taxon>
    </lineage>
</organism>
<dbReference type="PANTHER" id="PTHR12598:SF0">
    <property type="entry name" value="COPPER HOMEOSTASIS PROTEIN CUTC HOMOLOG"/>
    <property type="match status" value="1"/>
</dbReference>
<dbReference type="Pfam" id="PF03932">
    <property type="entry name" value="CutC"/>
    <property type="match status" value="1"/>
</dbReference>
<dbReference type="AlphaFoldDB" id="A0A5J5IM81"/>
<dbReference type="PANTHER" id="PTHR12598">
    <property type="entry name" value="COPPER HOMEOSTASIS PROTEIN CUTC"/>
    <property type="match status" value="1"/>
</dbReference>
<sequence>MKLEIIGFNIESCIAAQDAGANRIELCANPLEGGTTPSYGFIKAAREKLSIELYVMIRPRGGDFLYSNDEFEIMKKDIELCKQSGCDGIVLGLLKTDGTIDKKRCRQLVDYAYPLGVTFHRAFDRTKDPFQSMEDIIEIGCERILTSGLRPKAIDGVEIIKQLILQADDRMIIMPGSGVSSKNITSLAESTGAVEFHSSASIFTASNMKYENESMGEKTGHLVVNKEEVKKMVDLLEQFSNSAIA</sequence>
<dbReference type="RefSeq" id="WP_150413073.1">
    <property type="nucleotide sequence ID" value="NZ_VYQF01000001.1"/>
</dbReference>
<dbReference type="FunFam" id="3.20.20.380:FF:000001">
    <property type="entry name" value="Copper homeostasis protein CutC"/>
    <property type="match status" value="1"/>
</dbReference>
<dbReference type="HAMAP" id="MF_00795">
    <property type="entry name" value="CutC"/>
    <property type="match status" value="1"/>
</dbReference>
<dbReference type="EMBL" id="VYQF01000001">
    <property type="protein sequence ID" value="KAA9040984.1"/>
    <property type="molecule type" value="Genomic_DNA"/>
</dbReference>
<keyword evidence="4" id="KW-1185">Reference proteome</keyword>
<proteinExistence type="inferred from homology"/>
<evidence type="ECO:0000256" key="1">
    <source>
        <dbReference type="ARBA" id="ARBA00007768"/>
    </source>
</evidence>
<protein>
    <recommendedName>
        <fullName evidence="2">PF03932 family protein CutC</fullName>
    </recommendedName>
</protein>
<dbReference type="GO" id="GO:0005507">
    <property type="term" value="F:copper ion binding"/>
    <property type="evidence" value="ECO:0007669"/>
    <property type="project" value="TreeGrafter"/>
</dbReference>
<dbReference type="InterPro" id="IPR005627">
    <property type="entry name" value="CutC-like"/>
</dbReference>
<evidence type="ECO:0000313" key="4">
    <source>
        <dbReference type="Proteomes" id="UP000326903"/>
    </source>
</evidence>
<comment type="caution">
    <text evidence="2">Once thought to be involved in copper homeostasis, experiments in E.coli have shown this is not the case.</text>
</comment>
<reference evidence="3 4" key="1">
    <citation type="submission" date="2019-09" db="EMBL/GenBank/DDBJ databases">
        <title>Draft genome sequence of Ginsengibacter sp. BR5-29.</title>
        <authorList>
            <person name="Im W.-T."/>
        </authorList>
    </citation>
    <scope>NUCLEOTIDE SEQUENCE [LARGE SCALE GENOMIC DNA]</scope>
    <source>
        <strain evidence="3 4">BR5-29</strain>
    </source>
</reference>
<comment type="caution">
    <text evidence="3">The sequence shown here is derived from an EMBL/GenBank/DDBJ whole genome shotgun (WGS) entry which is preliminary data.</text>
</comment>
<keyword evidence="2" id="KW-0963">Cytoplasm</keyword>
<name>A0A5J5IM81_9BACT</name>
<evidence type="ECO:0000256" key="2">
    <source>
        <dbReference type="HAMAP-Rule" id="MF_00795"/>
    </source>
</evidence>
<dbReference type="Proteomes" id="UP000326903">
    <property type="component" value="Unassembled WGS sequence"/>
</dbReference>
<comment type="subcellular location">
    <subcellularLocation>
        <location evidence="2">Cytoplasm</location>
    </subcellularLocation>
</comment>
<comment type="similarity">
    <text evidence="1 2">Belongs to the CutC family.</text>
</comment>
<dbReference type="GO" id="GO:0005737">
    <property type="term" value="C:cytoplasm"/>
    <property type="evidence" value="ECO:0007669"/>
    <property type="project" value="UniProtKB-SubCell"/>
</dbReference>
<gene>
    <name evidence="2" type="primary">cutC</name>
    <name evidence="3" type="ORF">FW778_02795</name>
</gene>
<accession>A0A5J5IM81</accession>
<dbReference type="SUPFAM" id="SSF110395">
    <property type="entry name" value="CutC-like"/>
    <property type="match status" value="1"/>
</dbReference>